<feature type="transmembrane region" description="Helical" evidence="1">
    <location>
        <begin position="216"/>
        <end position="239"/>
    </location>
</feature>
<feature type="transmembrane region" description="Helical" evidence="1">
    <location>
        <begin position="71"/>
        <end position="92"/>
    </location>
</feature>
<keyword evidence="1" id="KW-1133">Transmembrane helix</keyword>
<protein>
    <submittedName>
        <fullName evidence="2">Uncharacterized protein</fullName>
    </submittedName>
</protein>
<organism evidence="2 3">
    <name type="scientific">Sporichthya brevicatena</name>
    <dbReference type="NCBI Taxonomy" id="171442"/>
    <lineage>
        <taxon>Bacteria</taxon>
        <taxon>Bacillati</taxon>
        <taxon>Actinomycetota</taxon>
        <taxon>Actinomycetes</taxon>
        <taxon>Sporichthyales</taxon>
        <taxon>Sporichthyaceae</taxon>
        <taxon>Sporichthya</taxon>
    </lineage>
</organism>
<dbReference type="RefSeq" id="WP_344603170.1">
    <property type="nucleotide sequence ID" value="NZ_BAAAHE010000010.1"/>
</dbReference>
<proteinExistence type="predicted"/>
<reference evidence="2 3" key="1">
    <citation type="journal article" date="2019" name="Int. J. Syst. Evol. Microbiol.">
        <title>The Global Catalogue of Microorganisms (GCM) 10K type strain sequencing project: providing services to taxonomists for standard genome sequencing and annotation.</title>
        <authorList>
            <consortium name="The Broad Institute Genomics Platform"/>
            <consortium name="The Broad Institute Genome Sequencing Center for Infectious Disease"/>
            <person name="Wu L."/>
            <person name="Ma J."/>
        </authorList>
    </citation>
    <scope>NUCLEOTIDE SEQUENCE [LARGE SCALE GENOMIC DNA]</scope>
    <source>
        <strain evidence="2 3">JCM 10671</strain>
    </source>
</reference>
<comment type="caution">
    <text evidence="2">The sequence shown here is derived from an EMBL/GenBank/DDBJ whole genome shotgun (WGS) entry which is preliminary data.</text>
</comment>
<evidence type="ECO:0000313" key="3">
    <source>
        <dbReference type="Proteomes" id="UP001500957"/>
    </source>
</evidence>
<keyword evidence="3" id="KW-1185">Reference proteome</keyword>
<dbReference type="EMBL" id="BAAAHE010000010">
    <property type="protein sequence ID" value="GAA0613939.1"/>
    <property type="molecule type" value="Genomic_DNA"/>
</dbReference>
<evidence type="ECO:0000313" key="2">
    <source>
        <dbReference type="EMBL" id="GAA0613939.1"/>
    </source>
</evidence>
<sequence>MHARIAATTGPADQIPQADGNVLDVLMLQAHVVTAVFWLISCVLVAFLAVPALRKVPSASFLHELQVRRELVFGVLWATFVLTLGTGTYLLFQQAIYDPPFSGGDFNGLEDQPYGLPYYYALYGKIALFLLMGGASLILALEGNRAAQLSEAAGGPVEGAEEDDPAWLDEEVLPGGVASVPSGPGADLEPDAPAVDVSDGATRLATRPRAPQRSLATLWASAGVLVVGAGGVGFCVTLIKYFHELARAAVVYEQLRLR</sequence>
<dbReference type="Proteomes" id="UP001500957">
    <property type="component" value="Unassembled WGS sequence"/>
</dbReference>
<gene>
    <name evidence="2" type="ORF">GCM10009547_14770</name>
</gene>
<accession>A0ABN1GLD6</accession>
<evidence type="ECO:0000256" key="1">
    <source>
        <dbReference type="SAM" id="Phobius"/>
    </source>
</evidence>
<feature type="transmembrane region" description="Helical" evidence="1">
    <location>
        <begin position="118"/>
        <end position="141"/>
    </location>
</feature>
<keyword evidence="1" id="KW-0812">Transmembrane</keyword>
<keyword evidence="1" id="KW-0472">Membrane</keyword>
<feature type="transmembrane region" description="Helical" evidence="1">
    <location>
        <begin position="28"/>
        <end position="50"/>
    </location>
</feature>
<name>A0ABN1GLD6_9ACTN</name>